<name>A0A448X4Q8_9PLAT</name>
<keyword evidence="2" id="KW-1185">Reference proteome</keyword>
<organism evidence="1 2">
    <name type="scientific">Protopolystoma xenopodis</name>
    <dbReference type="NCBI Taxonomy" id="117903"/>
    <lineage>
        <taxon>Eukaryota</taxon>
        <taxon>Metazoa</taxon>
        <taxon>Spiralia</taxon>
        <taxon>Lophotrochozoa</taxon>
        <taxon>Platyhelminthes</taxon>
        <taxon>Monogenea</taxon>
        <taxon>Polyopisthocotylea</taxon>
        <taxon>Polystomatidea</taxon>
        <taxon>Polystomatidae</taxon>
        <taxon>Protopolystoma</taxon>
    </lineage>
</organism>
<dbReference type="Proteomes" id="UP000784294">
    <property type="component" value="Unassembled WGS sequence"/>
</dbReference>
<protein>
    <submittedName>
        <fullName evidence="1">Uncharacterized protein</fullName>
    </submittedName>
</protein>
<sequence>MPAKGTLEAEVCRASPEIAPSSCRLCRFTVSTEKEFRLHFELDHKNPASSGQMGCSACGRVFFGPGSKIDVIGHLKTAHEPGMSSPVVCPNASTNMYGELNATEDAAHSSCSGCLARFTSPRLRQSHLEAASSFVSDVAFGWACPLTEWPSEVADALGGPEEGAAIARALDTDLDVLRTELAAERAHQLVLAYCCPNCARMFVGESATQR</sequence>
<comment type="caution">
    <text evidence="1">The sequence shown here is derived from an EMBL/GenBank/DDBJ whole genome shotgun (WGS) entry which is preliminary data.</text>
</comment>
<proteinExistence type="predicted"/>
<dbReference type="EMBL" id="CAAALY010091668">
    <property type="protein sequence ID" value="VEL28006.1"/>
    <property type="molecule type" value="Genomic_DNA"/>
</dbReference>
<dbReference type="AlphaFoldDB" id="A0A448X4Q8"/>
<evidence type="ECO:0000313" key="1">
    <source>
        <dbReference type="EMBL" id="VEL28006.1"/>
    </source>
</evidence>
<evidence type="ECO:0000313" key="2">
    <source>
        <dbReference type="Proteomes" id="UP000784294"/>
    </source>
</evidence>
<reference evidence="1" key="1">
    <citation type="submission" date="2018-11" db="EMBL/GenBank/DDBJ databases">
        <authorList>
            <consortium name="Pathogen Informatics"/>
        </authorList>
    </citation>
    <scope>NUCLEOTIDE SEQUENCE</scope>
</reference>
<dbReference type="OrthoDB" id="6263892at2759"/>
<gene>
    <name evidence="1" type="ORF">PXEA_LOCUS21446</name>
</gene>
<accession>A0A448X4Q8</accession>